<keyword evidence="13" id="KW-0325">Glycoprotein</keyword>
<evidence type="ECO:0000256" key="16">
    <source>
        <dbReference type="SAM" id="SignalP"/>
    </source>
</evidence>
<evidence type="ECO:0000256" key="11">
    <source>
        <dbReference type="ARBA" id="ARBA00023136"/>
    </source>
</evidence>
<evidence type="ECO:0000256" key="5">
    <source>
        <dbReference type="ARBA" id="ARBA00022692"/>
    </source>
</evidence>
<keyword evidence="8" id="KW-0851">Voltage-gated channel</keyword>
<evidence type="ECO:0000256" key="12">
    <source>
        <dbReference type="ARBA" id="ARBA00023157"/>
    </source>
</evidence>
<dbReference type="Pfam" id="PF03024">
    <property type="entry name" value="Folate_rec"/>
    <property type="match status" value="1"/>
</dbReference>
<keyword evidence="10" id="KW-0406">Ion transport</keyword>
<evidence type="ECO:0000256" key="8">
    <source>
        <dbReference type="ARBA" id="ARBA00022882"/>
    </source>
</evidence>
<keyword evidence="2" id="KW-0813">Transport</keyword>
<dbReference type="InterPro" id="IPR036465">
    <property type="entry name" value="vWFA_dom_sf"/>
</dbReference>
<dbReference type="Proteomes" id="UP000085678">
    <property type="component" value="Unplaced"/>
</dbReference>
<accession>A0A1S3K2Z7</accession>
<evidence type="ECO:0000256" key="4">
    <source>
        <dbReference type="ARBA" id="ARBA00022673"/>
    </source>
</evidence>
<evidence type="ECO:0000256" key="2">
    <source>
        <dbReference type="ARBA" id="ARBA00022448"/>
    </source>
</evidence>
<keyword evidence="11 15" id="KW-0472">Membrane</keyword>
<keyword evidence="12" id="KW-1015">Disulfide bond</keyword>
<evidence type="ECO:0000256" key="14">
    <source>
        <dbReference type="ARBA" id="ARBA00023303"/>
    </source>
</evidence>
<gene>
    <name evidence="19" type="primary">LOC106178402</name>
</gene>
<evidence type="ECO:0000256" key="3">
    <source>
        <dbReference type="ARBA" id="ARBA00022568"/>
    </source>
</evidence>
<dbReference type="PANTHER" id="PTHR10166">
    <property type="entry name" value="VOLTAGE-DEPENDENT CALCIUM CHANNEL SUBUNIT ALPHA-2/DELTA-RELATED"/>
    <property type="match status" value="1"/>
</dbReference>
<feature type="chain" id="PRO_5010164560" evidence="16">
    <location>
        <begin position="25"/>
        <end position="1379"/>
    </location>
</feature>
<evidence type="ECO:0000256" key="10">
    <source>
        <dbReference type="ARBA" id="ARBA00023065"/>
    </source>
</evidence>
<dbReference type="Gene3D" id="3.40.50.410">
    <property type="entry name" value="von Willebrand factor, type A domain"/>
    <property type="match status" value="1"/>
</dbReference>
<evidence type="ECO:0000256" key="15">
    <source>
        <dbReference type="SAM" id="Phobius"/>
    </source>
</evidence>
<dbReference type="GeneID" id="106178402"/>
<sequence length="1379" mass="156249">MKINRTAVFLCAVAQFFILSAVKSSESGSTVLQYCSFFNNRAPKPQPDLKNCTWYKENSCCLQREIDATFGKVKPLQGASKDCSDYINYLMCYICAPNQNLYYRIERLYVCEGFCDSLYSACNSAILKGSVIRDLYSNGKEFCESRRFIVRNASAESCFDLHESLVKSGSICHSNPSIIVVIITTFCGFLLTQFISVANSSESHFQFFNRRKASCDRQSSLEISNSREKEETFLCFKTRTKSLYCTLSLLLLFICGISANGADEANFASRAEHWAELLSQELHSLADKGLKANDAQKLYDNAEYHTKTINGTSILLKLKNKLESFFQKKKELAVKIAERITFLYDDWVNDKNNTIPKSLKDLSFEVFKDADSDKVFPREFVKYSRVFKAEVMMNSSVVKIPEKVNRNNPEVIGTVAWSAALDKLFIQNAQEDEDIRWQYFGSKLGVHRSFPGKESKRNFIGFQQDYDPRTRPWYIAATSGPKHMVIIMDVSSSMEENHRFSRMKATTKALINSMTMQDRLSIIASKSFYYTKDGKKMEHSPKVLGCVKDTLVPVSNSHKRELFAVIAGLKAEGGSDHRVAFQMAFSLLNNSKSGCQSFIVFITDGDDKDRDQRCKPGYYRYDSENKRYFVPGDFCIYHYRKLVVQVRGLKEEYTQQKPILFTILVSSVKDADLQRLACENDGSLMRVNSDYNLPEQLSDYFSHIEASSASHQAVWSSPYLDHDGLGLMVTVAVPVYSYFTDQFLGVVGIDFTLVTLEELVLLETWGTAYAFIVDVDAHAVVHPSMKSSTDLKDDPIFLKIWELEVNHLTEEFFAAALMMVGNETGDYRITNNAQRAYHVHGELIWKPTEYIHYFFTPLEGADFFLVLNLAKVDETFRYPEEPTNFVYSRVIPDKHVISAKNPVISLLDPPDPTSGLKNYSYIHMTKWSMCNLFDDDMEMHINASQLEQNLNAVDGVQGCPEGGIFRVGVRADVKITSRLESLWKARNTELQRQISSTYIATATGTMRIFPGDQIPSSYDPTRRLWYNLALVRPGSVVMSNIYRGIKEGHKIITLSKTVHSGKPTKPAECNTGKRRQDGCPCTNNADCGSEYCYNQSCANSDVVGVAGLDLLYVEFFKMVQNITKTGLNSDFCDRIYSCGTNKTCTTLCYLVNDEVQLILDSSFLTVPDYFETRYGEISLAERHGSVVQKLMQKKVVIPLTRTDFDAVCQRSNDIPEKTDFEDPSKRGPLPPFQNEYACIKARQKYHINGTALAEHGGKIVANLDNDPCADGTFVFVIIPNTNTYLLTIFNYWERKTVFNWNCHLLKSVFVPKSFEVTEGFCEQSDVAVRHNPIQLLTKECPVIKPVKPLCPAIISTASTLLSSLFMSLLMNLIWISLSN</sequence>
<organism evidence="18 19">
    <name type="scientific">Lingula anatina</name>
    <name type="common">Brachiopod</name>
    <name type="synonym">Lingula unguis</name>
    <dbReference type="NCBI Taxonomy" id="7574"/>
    <lineage>
        <taxon>Eukaryota</taxon>
        <taxon>Metazoa</taxon>
        <taxon>Spiralia</taxon>
        <taxon>Lophotrochozoa</taxon>
        <taxon>Brachiopoda</taxon>
        <taxon>Linguliformea</taxon>
        <taxon>Lingulata</taxon>
        <taxon>Lingulida</taxon>
        <taxon>Linguloidea</taxon>
        <taxon>Lingulidae</taxon>
        <taxon>Lingula</taxon>
    </lineage>
</organism>
<keyword evidence="3" id="KW-0109">Calcium transport</keyword>
<evidence type="ECO:0000256" key="9">
    <source>
        <dbReference type="ARBA" id="ARBA00022989"/>
    </source>
</evidence>
<keyword evidence="18" id="KW-1185">Reference proteome</keyword>
<dbReference type="InParanoid" id="A0A1S3K2Z7"/>
<keyword evidence="5 15" id="KW-0812">Transmembrane</keyword>
<dbReference type="InterPro" id="IPR018143">
    <property type="entry name" value="Folate_rcpt-like"/>
</dbReference>
<dbReference type="Pfam" id="PF13519">
    <property type="entry name" value="VWA_2"/>
    <property type="match status" value="1"/>
</dbReference>
<feature type="transmembrane region" description="Helical" evidence="15">
    <location>
        <begin position="1352"/>
        <end position="1377"/>
    </location>
</feature>
<dbReference type="PANTHER" id="PTHR10166:SF43">
    <property type="entry name" value="VWA N-TERMINAL DOMAIN-CONTAINING PROTEIN"/>
    <property type="match status" value="1"/>
</dbReference>
<proteinExistence type="predicted"/>
<dbReference type="Pfam" id="PF22673">
    <property type="entry name" value="MCP-like_PDC_1"/>
    <property type="match status" value="1"/>
</dbReference>
<dbReference type="InterPro" id="IPR002035">
    <property type="entry name" value="VWF_A"/>
</dbReference>
<reference evidence="19" key="1">
    <citation type="submission" date="2025-08" db="UniProtKB">
        <authorList>
            <consortium name="RefSeq"/>
        </authorList>
    </citation>
    <scope>IDENTIFICATION</scope>
    <source>
        <tissue evidence="19">Gonads</tissue>
    </source>
</reference>
<dbReference type="SMART" id="SM00327">
    <property type="entry name" value="VWA"/>
    <property type="match status" value="1"/>
</dbReference>
<dbReference type="GO" id="GO:0005891">
    <property type="term" value="C:voltage-gated calcium channel complex"/>
    <property type="evidence" value="ECO:0007669"/>
    <property type="project" value="TreeGrafter"/>
</dbReference>
<name>A0A1S3K2Z7_LINAN</name>
<keyword evidence="6 16" id="KW-0732">Signal</keyword>
<evidence type="ECO:0000313" key="19">
    <source>
        <dbReference type="RefSeq" id="XP_013417008.1"/>
    </source>
</evidence>
<dbReference type="PROSITE" id="PS50234">
    <property type="entry name" value="VWFA"/>
    <property type="match status" value="1"/>
</dbReference>
<comment type="subcellular location">
    <subcellularLocation>
        <location evidence="1">Membrane</location>
        <topology evidence="1">Single-pass type I membrane protein</topology>
    </subcellularLocation>
</comment>
<evidence type="ECO:0000313" key="18">
    <source>
        <dbReference type="Proteomes" id="UP000085678"/>
    </source>
</evidence>
<protein>
    <submittedName>
        <fullName evidence="19">Voltage-dependent calcium channel subunit alpha-2/delta-3</fullName>
    </submittedName>
</protein>
<dbReference type="OrthoDB" id="5982417at2759"/>
<evidence type="ECO:0000256" key="6">
    <source>
        <dbReference type="ARBA" id="ARBA00022729"/>
    </source>
</evidence>
<dbReference type="Pfam" id="PF08399">
    <property type="entry name" value="VWA_N"/>
    <property type="match status" value="1"/>
</dbReference>
<feature type="domain" description="VWFA" evidence="17">
    <location>
        <begin position="483"/>
        <end position="704"/>
    </location>
</feature>
<dbReference type="InterPro" id="IPR051173">
    <property type="entry name" value="Ca_channel_alpha-2/delta"/>
</dbReference>
<evidence type="ECO:0000256" key="13">
    <source>
        <dbReference type="ARBA" id="ARBA00023180"/>
    </source>
</evidence>
<dbReference type="KEGG" id="lak:106178402"/>
<keyword evidence="14" id="KW-0407">Ion channel</keyword>
<dbReference type="InterPro" id="IPR013608">
    <property type="entry name" value="VWA_N"/>
</dbReference>
<evidence type="ECO:0000259" key="17">
    <source>
        <dbReference type="PROSITE" id="PS50234"/>
    </source>
</evidence>
<keyword evidence="4" id="KW-0107">Calcium channel</keyword>
<keyword evidence="9 15" id="KW-1133">Transmembrane helix</keyword>
<dbReference type="RefSeq" id="XP_013417008.1">
    <property type="nucleotide sequence ID" value="XM_013561554.2"/>
</dbReference>
<dbReference type="GO" id="GO:0005245">
    <property type="term" value="F:voltage-gated calcium channel activity"/>
    <property type="evidence" value="ECO:0007669"/>
    <property type="project" value="TreeGrafter"/>
</dbReference>
<evidence type="ECO:0000256" key="7">
    <source>
        <dbReference type="ARBA" id="ARBA00022837"/>
    </source>
</evidence>
<dbReference type="Gene3D" id="3.30.450.20">
    <property type="entry name" value="PAS domain"/>
    <property type="match status" value="2"/>
</dbReference>
<feature type="signal peptide" evidence="16">
    <location>
        <begin position="1"/>
        <end position="24"/>
    </location>
</feature>
<keyword evidence="7" id="KW-0106">Calcium</keyword>
<evidence type="ECO:0000256" key="1">
    <source>
        <dbReference type="ARBA" id="ARBA00004479"/>
    </source>
</evidence>
<dbReference type="SUPFAM" id="SSF53300">
    <property type="entry name" value="vWA-like"/>
    <property type="match status" value="1"/>
</dbReference>